<dbReference type="Proteomes" id="UP000596427">
    <property type="component" value="Chromosome"/>
</dbReference>
<gene>
    <name evidence="2" type="ORF">EZH22_20075</name>
</gene>
<dbReference type="SMART" id="SM01008">
    <property type="entry name" value="Ald_Xan_dh_C"/>
    <property type="match status" value="1"/>
</dbReference>
<dbReference type="AlphaFoldDB" id="A0A974PKP4"/>
<reference evidence="2 3" key="1">
    <citation type="submission" date="2020-10" db="EMBL/GenBank/DDBJ databases">
        <title>Degradation of 1,4-Dioxane by Xanthobacter sp. YN2, via a Novel Group-2 Soluble Di-Iron Monooxygenase.</title>
        <authorList>
            <person name="Ma F."/>
            <person name="Wang Y."/>
            <person name="Yang J."/>
            <person name="Guo H."/>
            <person name="Su D."/>
            <person name="Yu L."/>
        </authorList>
    </citation>
    <scope>NUCLEOTIDE SEQUENCE [LARGE SCALE GENOMIC DNA]</scope>
    <source>
        <strain evidence="2 3">YN2</strain>
    </source>
</reference>
<feature type="domain" description="Aldehyde oxidase/xanthine dehydrogenase a/b hammerhead" evidence="1">
    <location>
        <begin position="174"/>
        <end position="255"/>
    </location>
</feature>
<dbReference type="PANTHER" id="PTHR47495:SF1">
    <property type="entry name" value="BLL3820 PROTEIN"/>
    <property type="match status" value="1"/>
</dbReference>
<evidence type="ECO:0000313" key="3">
    <source>
        <dbReference type="Proteomes" id="UP000596427"/>
    </source>
</evidence>
<dbReference type="Gene3D" id="3.30.365.10">
    <property type="entry name" value="Aldehyde oxidase/xanthine dehydrogenase, molybdopterin binding domain"/>
    <property type="match status" value="4"/>
</dbReference>
<evidence type="ECO:0000313" key="2">
    <source>
        <dbReference type="EMBL" id="QRG05367.1"/>
    </source>
</evidence>
<proteinExistence type="predicted"/>
<dbReference type="InterPro" id="IPR046867">
    <property type="entry name" value="AldOxase/xan_DH_MoCoBD2"/>
</dbReference>
<dbReference type="KEGG" id="xdi:EZH22_20075"/>
<keyword evidence="3" id="KW-1185">Reference proteome</keyword>
<evidence type="ECO:0000259" key="1">
    <source>
        <dbReference type="SMART" id="SM01008"/>
    </source>
</evidence>
<dbReference type="InterPro" id="IPR000674">
    <property type="entry name" value="Ald_Oxase/Xan_DH_a/b"/>
</dbReference>
<dbReference type="GO" id="GO:0016491">
    <property type="term" value="F:oxidoreductase activity"/>
    <property type="evidence" value="ECO:0007669"/>
    <property type="project" value="InterPro"/>
</dbReference>
<dbReference type="InterPro" id="IPR008274">
    <property type="entry name" value="AldOxase/xan_DH_MoCoBD1"/>
</dbReference>
<dbReference type="Pfam" id="PF20256">
    <property type="entry name" value="MoCoBD_2"/>
    <property type="match status" value="2"/>
</dbReference>
<dbReference type="InterPro" id="IPR037165">
    <property type="entry name" value="AldOxase/xan_DH_Mopterin-bd_sf"/>
</dbReference>
<sequence>MIPNTLPQSLADNPRIDQWVGILPGGQVALRTGKVELGQGLLTALVQIAAEELDVAIARILLTSGDTVAAPNEGYTAGSRSVELSGGAIRLVCAEVRALMLEAAAARLGCPVRALSVTDGTILRDDAPTGLDYWMLAGSVDLARPASGTAPAKPAAALRIVGTDVPRRDLPEKLGGAPFIQDLDFPGLLHARVLHRPRVGARLAALDAAGALRAGGDAVALVRSGDLVAVIGEREWQVAAAFERLRERARWEGGVTLDAADSEASSLLARPLAPVRIIRQGEAGGEAASHRLEATYSKPYIAHASIAPSCGLARFEHGTLTVWTHSQGVFLLRGAIACALKLAPDSVHVIHHQGAGCYGHNGADDAAFDAAFAAMARPGQTVRVLWTREDELGVAPFGAAMLVKVSTDLDAQGRPLAWTQEIWSPTHAARPGINGAVNLLGAQALEDPPQDPPPVDLSEAAGGGATRNGFSLYDFPQTIAHHFVAENAVRTSSMRGLGAVTNVFAIECFMDELAEAAGMDPVAYRLSLMSDPRARAVIAAAADMSGWGAVMPDGTARGFAFSRYKNFAAYLATVVELKVDEEVRVSRVWCAVDAGRVINPDGARNQIEGGVIQATSWALKEQVRFADGRVASDQWETYPILRFSEVPEIETRILGTPEDPPLGIGEVSQGPVIAAIGNAVAGALGVRLRHLPLTRARIMAALLEE</sequence>
<dbReference type="InterPro" id="IPR012368">
    <property type="entry name" value="OxRdtase_Mopterin-bd_su_IorB"/>
</dbReference>
<dbReference type="EMBL" id="CP063362">
    <property type="protein sequence ID" value="QRG05367.1"/>
    <property type="molecule type" value="Genomic_DNA"/>
</dbReference>
<dbReference type="SUPFAM" id="SSF56003">
    <property type="entry name" value="Molybdenum cofactor-binding domain"/>
    <property type="match status" value="2"/>
</dbReference>
<organism evidence="2 3">
    <name type="scientific">Xanthobacter dioxanivorans</name>
    <dbReference type="NCBI Taxonomy" id="2528964"/>
    <lineage>
        <taxon>Bacteria</taxon>
        <taxon>Pseudomonadati</taxon>
        <taxon>Pseudomonadota</taxon>
        <taxon>Alphaproteobacteria</taxon>
        <taxon>Hyphomicrobiales</taxon>
        <taxon>Xanthobacteraceae</taxon>
        <taxon>Xanthobacter</taxon>
    </lineage>
</organism>
<dbReference type="RefSeq" id="WP_203192234.1">
    <property type="nucleotide sequence ID" value="NZ_CP063362.1"/>
</dbReference>
<name>A0A974PKP4_9HYPH</name>
<dbReference type="Gene3D" id="3.90.1170.50">
    <property type="entry name" value="Aldehyde oxidase/xanthine dehydrogenase, a/b hammerhead"/>
    <property type="match status" value="1"/>
</dbReference>
<accession>A0A974PKP4</accession>
<dbReference type="PANTHER" id="PTHR47495">
    <property type="entry name" value="ALDEHYDE DEHYDROGENASE"/>
    <property type="match status" value="1"/>
</dbReference>
<dbReference type="Pfam" id="PF02738">
    <property type="entry name" value="MoCoBD_1"/>
    <property type="match status" value="2"/>
</dbReference>
<dbReference type="PIRSF" id="PIRSF036389">
    <property type="entry name" value="IOR_B"/>
    <property type="match status" value="1"/>
</dbReference>
<protein>
    <submittedName>
        <fullName evidence="2">Xanthine dehydrogenase family protein molybdopterin-binding subunit</fullName>
    </submittedName>
</protein>
<dbReference type="InterPro" id="IPR052516">
    <property type="entry name" value="N-heterocyclic_Hydroxylase"/>
</dbReference>